<dbReference type="Proteomes" id="UP001153331">
    <property type="component" value="Unassembled WGS sequence"/>
</dbReference>
<evidence type="ECO:0000313" key="1">
    <source>
        <dbReference type="EMBL" id="KAJ8112530.1"/>
    </source>
</evidence>
<proteinExistence type="predicted"/>
<protein>
    <submittedName>
        <fullName evidence="1">Uncharacterized protein</fullName>
    </submittedName>
</protein>
<dbReference type="EMBL" id="JAPHNI010000317">
    <property type="protein sequence ID" value="KAJ8112530.1"/>
    <property type="molecule type" value="Genomic_DNA"/>
</dbReference>
<organism evidence="1 2">
    <name type="scientific">Boeremia exigua</name>
    <dbReference type="NCBI Taxonomy" id="749465"/>
    <lineage>
        <taxon>Eukaryota</taxon>
        <taxon>Fungi</taxon>
        <taxon>Dikarya</taxon>
        <taxon>Ascomycota</taxon>
        <taxon>Pezizomycotina</taxon>
        <taxon>Dothideomycetes</taxon>
        <taxon>Pleosporomycetidae</taxon>
        <taxon>Pleosporales</taxon>
        <taxon>Pleosporineae</taxon>
        <taxon>Didymellaceae</taxon>
        <taxon>Boeremia</taxon>
    </lineage>
</organism>
<sequence>MALFIPFMLGLAVFWLVIGVMLAKFFAQKFKGKPWGTRTVDSQFVYGSALQNDRMFLDLAHSTWRQELLVRFRNRLSWAVASKLIRPVKVGLSLYAAFAATNTTPAYSPPLNIEFWTKASDSGFVYIPLYYYQFSSQQLFSINTLDQVTATMSANNNYYMAKASSSYYQVPSSSSSSLSTVAKAVTSFIFGEAQLPIYLSHLKTIFTGVMTGVMTGAIVAPALYSYFTRNQCDRAKVQPAVFHVVRLFEQRPEYIGLLRNPQELLAMMEPEVMFMVDKHITKREAGEVMKELKRGYDAMAAKEQAEKRLRDEEHQRKRSREAEPADKQVEKEAHRPTKPLPVPEVQLNKPSPATLAPDLAA</sequence>
<name>A0ACC2IBE7_9PLEO</name>
<reference evidence="1" key="1">
    <citation type="submission" date="2022-11" db="EMBL/GenBank/DDBJ databases">
        <title>Genome Sequence of Boeremia exigua.</title>
        <authorList>
            <person name="Buettner E."/>
        </authorList>
    </citation>
    <scope>NUCLEOTIDE SEQUENCE</scope>
    <source>
        <strain evidence="1">CU02</strain>
    </source>
</reference>
<accession>A0ACC2IBE7</accession>
<keyword evidence="2" id="KW-1185">Reference proteome</keyword>
<gene>
    <name evidence="1" type="ORF">OPT61_g5113</name>
</gene>
<comment type="caution">
    <text evidence="1">The sequence shown here is derived from an EMBL/GenBank/DDBJ whole genome shotgun (WGS) entry which is preliminary data.</text>
</comment>
<evidence type="ECO:0000313" key="2">
    <source>
        <dbReference type="Proteomes" id="UP001153331"/>
    </source>
</evidence>